<gene>
    <name evidence="2" type="ORF">HMPREF0860_1026</name>
    <name evidence="1" type="ORF">HMPREF1325_1870</name>
</gene>
<dbReference type="EMBL" id="AVQI01000067">
    <property type="protein sequence ID" value="ERK00487.1"/>
    <property type="molecule type" value="Genomic_DNA"/>
</dbReference>
<dbReference type="PATRIC" id="fig|1125725.3.peg.127"/>
<dbReference type="eggNOG" id="ENOG5034C6A">
    <property type="taxonomic scope" value="Bacteria"/>
</dbReference>
<dbReference type="AlphaFoldDB" id="U1GZE3"/>
<organism evidence="1 3">
    <name type="scientific">Treponema socranskii subsp. socranskii VPI DR56BR1116 = ATCC 35536</name>
    <dbReference type="NCBI Taxonomy" id="1125725"/>
    <lineage>
        <taxon>Bacteria</taxon>
        <taxon>Pseudomonadati</taxon>
        <taxon>Spirochaetota</taxon>
        <taxon>Spirochaetia</taxon>
        <taxon>Spirochaetales</taxon>
        <taxon>Treponemataceae</taxon>
        <taxon>Treponema</taxon>
    </lineage>
</organism>
<dbReference type="Proteomes" id="UP000016412">
    <property type="component" value="Unassembled WGS sequence"/>
</dbReference>
<name>U1GZE3_TRESO</name>
<comment type="caution">
    <text evidence="1">The sequence shown here is derived from an EMBL/GenBank/DDBJ whole genome shotgun (WGS) entry which is preliminary data.</text>
</comment>
<evidence type="ECO:0000313" key="4">
    <source>
        <dbReference type="Proteomes" id="UP000016646"/>
    </source>
</evidence>
<accession>U1GZE3</accession>
<proteinExistence type="predicted"/>
<evidence type="ECO:0000313" key="1">
    <source>
        <dbReference type="EMBL" id="ERF61914.1"/>
    </source>
</evidence>
<evidence type="ECO:0000313" key="3">
    <source>
        <dbReference type="Proteomes" id="UP000016412"/>
    </source>
</evidence>
<sequence length="185" mass="21779">MPSNKLVHSTTEYKKAIRKLFPYGIYWDVQFDDPESDVSKWVEKQAEELHRFKNRFPFLIQEATPKTANTMIDDWERVLLGAIYTDLPLDLRRKLLLTKRRGHINLSVLEEVAGLYAAKIKRVYYPYRSAFFGHTRIGINRMCTPASFSVLFIKAEIENPASKAEFERTIRETLLANMIIYFFYD</sequence>
<reference evidence="3 4" key="1">
    <citation type="submission" date="2013-08" db="EMBL/GenBank/DDBJ databases">
        <authorList>
            <person name="Durkin A.S."/>
            <person name="Haft D.R."/>
            <person name="McCorrison J."/>
            <person name="Torralba M."/>
            <person name="Gillis M."/>
            <person name="Haft D.H."/>
            <person name="Methe B."/>
            <person name="Sutton G."/>
            <person name="Nelson K.E."/>
        </authorList>
    </citation>
    <scope>NUCLEOTIDE SEQUENCE [LARGE SCALE GENOMIC DNA]</scope>
    <source>
        <strain evidence="2 4">ATCC 35536</strain>
        <strain evidence="1 3">VPI DR56BR1116</strain>
    </source>
</reference>
<dbReference type="EMBL" id="AUZJ01000002">
    <property type="protein sequence ID" value="ERF61914.1"/>
    <property type="molecule type" value="Genomic_DNA"/>
</dbReference>
<evidence type="ECO:0000313" key="2">
    <source>
        <dbReference type="EMBL" id="ERK00487.1"/>
    </source>
</evidence>
<protein>
    <submittedName>
        <fullName evidence="1">PF10076 domain protein</fullName>
    </submittedName>
</protein>
<dbReference type="STRING" id="1125725.HMPREF1325_1870"/>
<keyword evidence="4" id="KW-1185">Reference proteome</keyword>
<dbReference type="Proteomes" id="UP000016646">
    <property type="component" value="Unassembled WGS sequence"/>
</dbReference>